<sequence>MPIQPLSTAALLELDHEPHTLTPTPSESPYCVQRCANDREWGPSSRITPYKDRHDIMPRESAYHYPYREPDNEFNSQHSLHRKYPADVSLIFTSLEGEEWNAKLATATTIAGPGND</sequence>
<organism evidence="1 2">
    <name type="scientific">Diplocarpon coronariae</name>
    <dbReference type="NCBI Taxonomy" id="2795749"/>
    <lineage>
        <taxon>Eukaryota</taxon>
        <taxon>Fungi</taxon>
        <taxon>Dikarya</taxon>
        <taxon>Ascomycota</taxon>
        <taxon>Pezizomycotina</taxon>
        <taxon>Leotiomycetes</taxon>
        <taxon>Helotiales</taxon>
        <taxon>Drepanopezizaceae</taxon>
        <taxon>Diplocarpon</taxon>
    </lineage>
</organism>
<name>A0A218ZBN8_9HELO</name>
<dbReference type="AlphaFoldDB" id="A0A218ZBN8"/>
<accession>A0A218ZBN8</accession>
<comment type="caution">
    <text evidence="1">The sequence shown here is derived from an EMBL/GenBank/DDBJ whole genome shotgun (WGS) entry which is preliminary data.</text>
</comment>
<gene>
    <name evidence="1" type="ORF">B2J93_7648</name>
</gene>
<protein>
    <submittedName>
        <fullName evidence="1">Uncharacterized protein</fullName>
    </submittedName>
</protein>
<dbReference type="Proteomes" id="UP000242519">
    <property type="component" value="Unassembled WGS sequence"/>
</dbReference>
<dbReference type="EMBL" id="MZNU01000074">
    <property type="protein sequence ID" value="OWP05447.1"/>
    <property type="molecule type" value="Genomic_DNA"/>
</dbReference>
<keyword evidence="2" id="KW-1185">Reference proteome</keyword>
<evidence type="ECO:0000313" key="2">
    <source>
        <dbReference type="Proteomes" id="UP000242519"/>
    </source>
</evidence>
<dbReference type="InParanoid" id="A0A218ZBN8"/>
<evidence type="ECO:0000313" key="1">
    <source>
        <dbReference type="EMBL" id="OWP05447.1"/>
    </source>
</evidence>
<reference evidence="1 2" key="1">
    <citation type="submission" date="2017-04" db="EMBL/GenBank/DDBJ databases">
        <title>Draft genome sequence of Marssonina coronaria NL1: causal agent of apple blotch.</title>
        <authorList>
            <person name="Cheng Q."/>
        </authorList>
    </citation>
    <scope>NUCLEOTIDE SEQUENCE [LARGE SCALE GENOMIC DNA]</scope>
    <source>
        <strain evidence="1 2">NL1</strain>
    </source>
</reference>
<proteinExistence type="predicted"/>